<evidence type="ECO:0000256" key="10">
    <source>
        <dbReference type="ARBA" id="ARBA00023157"/>
    </source>
</evidence>
<comment type="catalytic activity">
    <reaction evidence="1">
        <text>Random endo-hydrolysis of N-acetyl-beta-D-glucosaminide (1-&gt;4)-beta-linkages in chitin and chitodextrins.</text>
        <dbReference type="EC" id="3.2.1.14"/>
    </reaction>
</comment>
<keyword evidence="11" id="KW-0325">Glycoprotein</keyword>
<feature type="signal peptide" evidence="21">
    <location>
        <begin position="1"/>
        <end position="33"/>
    </location>
</feature>
<evidence type="ECO:0000256" key="9">
    <source>
        <dbReference type="ARBA" id="ARBA00023136"/>
    </source>
</evidence>
<feature type="active site" description="Proton donor" evidence="18">
    <location>
        <position position="135"/>
    </location>
</feature>
<keyword evidence="24" id="KW-1185">Reference proteome</keyword>
<evidence type="ECO:0000256" key="1">
    <source>
        <dbReference type="ARBA" id="ARBA00000822"/>
    </source>
</evidence>
<evidence type="ECO:0000256" key="16">
    <source>
        <dbReference type="ARBA" id="ARBA00093308"/>
    </source>
</evidence>
<feature type="disulfide bond" evidence="19">
    <location>
        <begin position="39"/>
        <end position="47"/>
    </location>
</feature>
<comment type="similarity">
    <text evidence="15">Belongs to the glycosyl hydrolase 16 family. CRH1 subfamily.</text>
</comment>
<dbReference type="AlphaFoldDB" id="A0A139HI40"/>
<evidence type="ECO:0000256" key="21">
    <source>
        <dbReference type="SAM" id="SignalP"/>
    </source>
</evidence>
<dbReference type="Pfam" id="PF00722">
    <property type="entry name" value="Glyco_hydro_16"/>
    <property type="match status" value="1"/>
</dbReference>
<dbReference type="InterPro" id="IPR013320">
    <property type="entry name" value="ConA-like_dom_sf"/>
</dbReference>
<keyword evidence="7 21" id="KW-0732">Signal</keyword>
<dbReference type="GO" id="GO:0016757">
    <property type="term" value="F:glycosyltransferase activity"/>
    <property type="evidence" value="ECO:0007669"/>
    <property type="project" value="UniProtKB-KW"/>
</dbReference>
<gene>
    <name evidence="23" type="ORF">AC578_6674</name>
</gene>
<dbReference type="GO" id="GO:0005975">
    <property type="term" value="P:carbohydrate metabolic process"/>
    <property type="evidence" value="ECO:0007669"/>
    <property type="project" value="InterPro"/>
</dbReference>
<evidence type="ECO:0000256" key="6">
    <source>
        <dbReference type="ARBA" id="ARBA00022679"/>
    </source>
</evidence>
<organism evidence="23 24">
    <name type="scientific">Pseudocercospora eumusae</name>
    <dbReference type="NCBI Taxonomy" id="321146"/>
    <lineage>
        <taxon>Eukaryota</taxon>
        <taxon>Fungi</taxon>
        <taxon>Dikarya</taxon>
        <taxon>Ascomycota</taxon>
        <taxon>Pezizomycotina</taxon>
        <taxon>Dothideomycetes</taxon>
        <taxon>Dothideomycetidae</taxon>
        <taxon>Mycosphaerellales</taxon>
        <taxon>Mycosphaerellaceae</taxon>
        <taxon>Pseudocercospora</taxon>
    </lineage>
</organism>
<dbReference type="EC" id="3.2.-.-" evidence="17"/>
<dbReference type="EMBL" id="LFZN01000046">
    <property type="protein sequence ID" value="KXT02072.1"/>
    <property type="molecule type" value="Genomic_DNA"/>
</dbReference>
<evidence type="ECO:0000256" key="7">
    <source>
        <dbReference type="ARBA" id="ARBA00022729"/>
    </source>
</evidence>
<dbReference type="OrthoDB" id="4781at2759"/>
<evidence type="ECO:0000313" key="23">
    <source>
        <dbReference type="EMBL" id="KXT02072.1"/>
    </source>
</evidence>
<dbReference type="Proteomes" id="UP000070133">
    <property type="component" value="Unassembled WGS sequence"/>
</dbReference>
<evidence type="ECO:0000256" key="14">
    <source>
        <dbReference type="ARBA" id="ARBA00023316"/>
    </source>
</evidence>
<sequence length="479" mass="49792">MLTLSHILNMRSSLRLAAIATIATLAFTSPSSAQTYSTCNPTTQSGCPADPALGKSITVNFADGPSDQFTTQGEPTYDSNGAKFTVAQAGQAPTLVSKWYIMFGKYSVTMKAAPGTGIVSSLVLQSDDLDEIDWEWLGGSNGQVQSNYFGKGAATTYDRAALHNVKNSQGEWHTYTVEWTESQIVWTIDDSTVRVLNANEAKGQYPQTPMQLKLGSWAGGDPGNSAGTISWAGGNVDYSAGPFSMYVSQVAIVDYSTGSKYTYGDRSGTWESIESEGGQVNGNSGGSVTVTDAPQITTTTSGYEGWSGTHDTHTATVSYTTLPGLPSGWTISGSGKVVPPSAAPSPSLSASSSPSQPASAAVASCTGSGYKVVTSYNQQGFLTTATIAAGSSTGWDDKGFPTTFYAANCMVSKPPMAAAEVLKVVATTQTGLVTLSTADSTALITQHVSKDSGASRIRVSWVAASFTAFVALASGFLVL</sequence>
<evidence type="ECO:0000256" key="15">
    <source>
        <dbReference type="ARBA" id="ARBA00038074"/>
    </source>
</evidence>
<reference evidence="23 24" key="1">
    <citation type="submission" date="2015-07" db="EMBL/GenBank/DDBJ databases">
        <title>Comparative genomics of the Sigatoka disease complex on banana suggests a link between parallel evolutionary changes in Pseudocercospora fijiensis and Pseudocercospora eumusae and increased virulence on the banana host.</title>
        <authorList>
            <person name="Chang T.-C."/>
            <person name="Salvucci A."/>
            <person name="Crous P.W."/>
            <person name="Stergiopoulos I."/>
        </authorList>
    </citation>
    <scope>NUCLEOTIDE SEQUENCE [LARGE SCALE GENOMIC DNA]</scope>
    <source>
        <strain evidence="23 24">CBS 114824</strain>
    </source>
</reference>
<evidence type="ECO:0000256" key="13">
    <source>
        <dbReference type="ARBA" id="ARBA00023295"/>
    </source>
</evidence>
<dbReference type="InterPro" id="IPR017168">
    <property type="entry name" value="CHR-like"/>
</dbReference>
<feature type="region of interest" description="Disordered" evidence="20">
    <location>
        <begin position="336"/>
        <end position="358"/>
    </location>
</feature>
<dbReference type="CDD" id="cd02183">
    <property type="entry name" value="GH16_fungal_CRH1_transglycosylase"/>
    <property type="match status" value="1"/>
</dbReference>
<dbReference type="PANTHER" id="PTHR10963:SF68">
    <property type="entry name" value="GLYCOSIDASE CRH1-RELATED"/>
    <property type="match status" value="1"/>
</dbReference>
<keyword evidence="9 17" id="KW-0472">Membrane</keyword>
<keyword evidence="6" id="KW-0808">Transferase</keyword>
<dbReference type="SUPFAM" id="SSF49899">
    <property type="entry name" value="Concanavalin A-like lectins/glucanases"/>
    <property type="match status" value="1"/>
</dbReference>
<accession>A0A139HI40</accession>
<keyword evidence="8 17" id="KW-0378">Hydrolase</keyword>
<keyword evidence="10 19" id="KW-1015">Disulfide bond</keyword>
<dbReference type="GO" id="GO:0009277">
    <property type="term" value="C:fungal-type cell wall"/>
    <property type="evidence" value="ECO:0007669"/>
    <property type="project" value="TreeGrafter"/>
</dbReference>
<proteinExistence type="inferred from homology"/>
<evidence type="ECO:0000256" key="8">
    <source>
        <dbReference type="ARBA" id="ARBA00022801"/>
    </source>
</evidence>
<dbReference type="PIRSF" id="PIRSF037299">
    <property type="entry name" value="Glycosidase_CRH1_prd"/>
    <property type="match status" value="1"/>
</dbReference>
<comment type="caution">
    <text evidence="23">The sequence shown here is derived from an EMBL/GenBank/DDBJ whole genome shotgun (WGS) entry which is preliminary data.</text>
</comment>
<dbReference type="GO" id="GO:0098552">
    <property type="term" value="C:side of membrane"/>
    <property type="evidence" value="ECO:0007669"/>
    <property type="project" value="UniProtKB-KW"/>
</dbReference>
<keyword evidence="14" id="KW-0961">Cell wall biogenesis/degradation</keyword>
<dbReference type="STRING" id="321146.A0A139HI40"/>
<feature type="domain" description="GH16" evidence="22">
    <location>
        <begin position="29"/>
        <end position="247"/>
    </location>
</feature>
<evidence type="ECO:0000313" key="24">
    <source>
        <dbReference type="Proteomes" id="UP000070133"/>
    </source>
</evidence>
<evidence type="ECO:0000259" key="22">
    <source>
        <dbReference type="PROSITE" id="PS51762"/>
    </source>
</evidence>
<dbReference type="FunFam" id="2.60.120.200:FF:000152">
    <property type="entry name" value="Cell wall glucanase"/>
    <property type="match status" value="1"/>
</dbReference>
<keyword evidence="13" id="KW-0326">Glycosidase</keyword>
<dbReference type="GO" id="GO:0031505">
    <property type="term" value="P:fungal-type cell wall organization"/>
    <property type="evidence" value="ECO:0007669"/>
    <property type="project" value="TreeGrafter"/>
</dbReference>
<dbReference type="InterPro" id="IPR050546">
    <property type="entry name" value="Glycosyl_Hydrlase_16"/>
</dbReference>
<feature type="chain" id="PRO_5007806616" description="Crh-like protein" evidence="21">
    <location>
        <begin position="34"/>
        <end position="479"/>
    </location>
</feature>
<evidence type="ECO:0000256" key="12">
    <source>
        <dbReference type="ARBA" id="ARBA00023288"/>
    </source>
</evidence>
<name>A0A139HI40_9PEZI</name>
<feature type="active site" description="Nucleophile" evidence="18">
    <location>
        <position position="131"/>
    </location>
</feature>
<comment type="subcellular location">
    <subcellularLocation>
        <location evidence="2">Cell envelope</location>
    </subcellularLocation>
    <subcellularLocation>
        <location evidence="3">Membrane</location>
        <topology evidence="3">Lipid-anchor</topology>
        <topology evidence="3">GPI-anchor</topology>
    </subcellularLocation>
</comment>
<evidence type="ECO:0000256" key="2">
    <source>
        <dbReference type="ARBA" id="ARBA00004196"/>
    </source>
</evidence>
<dbReference type="PANTHER" id="PTHR10963">
    <property type="entry name" value="GLYCOSYL HYDROLASE-RELATED"/>
    <property type="match status" value="1"/>
</dbReference>
<feature type="region of interest" description="Disordered" evidence="20">
    <location>
        <begin position="273"/>
        <end position="293"/>
    </location>
</feature>
<evidence type="ECO:0000256" key="5">
    <source>
        <dbReference type="ARBA" id="ARBA00022676"/>
    </source>
</evidence>
<dbReference type="GO" id="GO:0008843">
    <property type="term" value="F:endochitinase activity"/>
    <property type="evidence" value="ECO:0007669"/>
    <property type="project" value="UniProtKB-EC"/>
</dbReference>
<dbReference type="InterPro" id="IPR000757">
    <property type="entry name" value="Beta-glucanase-like"/>
</dbReference>
<keyword evidence="5" id="KW-0328">Glycosyltransferase</keyword>
<dbReference type="Gene3D" id="2.60.120.200">
    <property type="match status" value="1"/>
</dbReference>
<feature type="compositionally biased region" description="Low complexity" evidence="20">
    <location>
        <begin position="337"/>
        <end position="358"/>
    </location>
</feature>
<keyword evidence="12" id="KW-0449">Lipoprotein</keyword>
<evidence type="ECO:0000256" key="19">
    <source>
        <dbReference type="PIRSR" id="PIRSR037299-2"/>
    </source>
</evidence>
<evidence type="ECO:0000256" key="11">
    <source>
        <dbReference type="ARBA" id="ARBA00023180"/>
    </source>
</evidence>
<evidence type="ECO:0000256" key="17">
    <source>
        <dbReference type="PIRNR" id="PIRNR037299"/>
    </source>
</evidence>
<comment type="function">
    <text evidence="16">Dual chitinase/transglycosylase that plays a role in cell wall architecture. Chitinase and transglycosylase activities are coupled. Required for the polysaccharide cross-linking at the septa and the cell wall. More specifically, transfers chitin to 1,6-beta-glucan in the cell wall.</text>
</comment>
<evidence type="ECO:0000256" key="3">
    <source>
        <dbReference type="ARBA" id="ARBA00004589"/>
    </source>
</evidence>
<evidence type="ECO:0000256" key="18">
    <source>
        <dbReference type="PIRSR" id="PIRSR037299-1"/>
    </source>
</evidence>
<evidence type="ECO:0000256" key="20">
    <source>
        <dbReference type="SAM" id="MobiDB-lite"/>
    </source>
</evidence>
<keyword evidence="4" id="KW-0336">GPI-anchor</keyword>
<dbReference type="PROSITE" id="PS51762">
    <property type="entry name" value="GH16_2"/>
    <property type="match status" value="1"/>
</dbReference>
<protein>
    <recommendedName>
        <fullName evidence="17">Crh-like protein</fullName>
        <ecNumber evidence="17">3.2.-.-</ecNumber>
    </recommendedName>
</protein>
<evidence type="ECO:0000256" key="4">
    <source>
        <dbReference type="ARBA" id="ARBA00022622"/>
    </source>
</evidence>